<keyword evidence="3 5" id="KW-0378">Hydrolase</keyword>
<dbReference type="EC" id="3.5.3.11" evidence="6"/>
<accession>F8B600</accession>
<protein>
    <submittedName>
        <fullName evidence="6">Agmatinase</fullName>
        <ecNumber evidence="6">3.5.3.11</ecNumber>
    </submittedName>
</protein>
<evidence type="ECO:0000256" key="5">
    <source>
        <dbReference type="RuleBase" id="RU003684"/>
    </source>
</evidence>
<dbReference type="PRINTS" id="PR00116">
    <property type="entry name" value="ARGINASE"/>
</dbReference>
<dbReference type="PIRSF" id="PIRSF036979">
    <property type="entry name" value="Arginase"/>
    <property type="match status" value="1"/>
</dbReference>
<dbReference type="eggNOG" id="COG0010">
    <property type="taxonomic scope" value="Bacteria"/>
</dbReference>
<dbReference type="InterPro" id="IPR023696">
    <property type="entry name" value="Ureohydrolase_dom_sf"/>
</dbReference>
<keyword evidence="4" id="KW-0464">Manganese</keyword>
<comment type="similarity">
    <text evidence="1">Belongs to the arginase family. Agmatinase subfamily.</text>
</comment>
<dbReference type="RefSeq" id="WP_013875026.1">
    <property type="nucleotide sequence ID" value="NC_015656.1"/>
</dbReference>
<feature type="binding site" evidence="4">
    <location>
        <position position="144"/>
    </location>
    <ligand>
        <name>Mn(2+)</name>
        <dbReference type="ChEBI" id="CHEBI:29035"/>
        <label>1</label>
    </ligand>
</feature>
<evidence type="ECO:0000256" key="4">
    <source>
        <dbReference type="PIRSR" id="PIRSR036979-1"/>
    </source>
</evidence>
<evidence type="ECO:0000313" key="6">
    <source>
        <dbReference type="EMBL" id="AEH11147.1"/>
    </source>
</evidence>
<dbReference type="SUPFAM" id="SSF52768">
    <property type="entry name" value="Arginase/deacetylase"/>
    <property type="match status" value="1"/>
</dbReference>
<dbReference type="PROSITE" id="PS01053">
    <property type="entry name" value="ARGINASE_1"/>
    <property type="match status" value="1"/>
</dbReference>
<dbReference type="CDD" id="cd09990">
    <property type="entry name" value="Agmatinase-like"/>
    <property type="match status" value="1"/>
</dbReference>
<keyword evidence="2 4" id="KW-0479">Metal-binding</keyword>
<dbReference type="InterPro" id="IPR006035">
    <property type="entry name" value="Ureohydrolase"/>
</dbReference>
<dbReference type="HOGENOM" id="CLU_039478_0_2_11"/>
<feature type="binding site" evidence="4">
    <location>
        <position position="115"/>
    </location>
    <ligand>
        <name>Mn(2+)</name>
        <dbReference type="ChEBI" id="CHEBI:29035"/>
        <label>1</label>
    </ligand>
</feature>
<comment type="cofactor">
    <cofactor evidence="4">
        <name>Mn(2+)</name>
        <dbReference type="ChEBI" id="CHEBI:29035"/>
    </cofactor>
    <text evidence="4">Binds 2 manganese ions per subunit.</text>
</comment>
<feature type="binding site" evidence="4">
    <location>
        <position position="140"/>
    </location>
    <ligand>
        <name>Mn(2+)</name>
        <dbReference type="ChEBI" id="CHEBI:29035"/>
        <label>1</label>
    </ligand>
</feature>
<evidence type="ECO:0000256" key="1">
    <source>
        <dbReference type="ARBA" id="ARBA00009227"/>
    </source>
</evidence>
<sequence>MHTKVVDDPTICWVADSWVDQTTPDDAVFSFLRIPFDYAVSHRPGTRFGPEGIRTAFNGFSLYCTDKRVSLDHVRLVDLGRVDVVHSLPETYANITEAVAGIPPEQHPVFLGGDHSIADPIFRGLLRRNPGRRFGLIVFDAHFDARPPIPRKEHSGHWMKTLEDVIDYSVTAQPGISAPIYSEYYMRSAEEQGVLVRTPYEIRRRGWWETLEEAISHVSRDTDGVYISVDIDCLDQAFAPGTSVPNGSGLLTHEVADAVFEISGAVPVVGIDINEVSPPLDRLDQISQLAAHLLLNHMAGVVAGKWA</sequence>
<dbReference type="GO" id="GO:0033389">
    <property type="term" value="P:putrescine biosynthetic process from arginine, via agmatine"/>
    <property type="evidence" value="ECO:0007669"/>
    <property type="project" value="TreeGrafter"/>
</dbReference>
<dbReference type="Pfam" id="PF00491">
    <property type="entry name" value="Arginase"/>
    <property type="match status" value="1"/>
</dbReference>
<reference evidence="6 7" key="1">
    <citation type="submission" date="2011-05" db="EMBL/GenBank/DDBJ databases">
        <title>Complete sequence of chromosome of Frankia symbiont of Datisca glomerata.</title>
        <authorList>
            <consortium name="US DOE Joint Genome Institute"/>
            <person name="Lucas S."/>
            <person name="Han J."/>
            <person name="Lapidus A."/>
            <person name="Cheng J.-F."/>
            <person name="Goodwin L."/>
            <person name="Pitluck S."/>
            <person name="Peters L."/>
            <person name="Mikhailova N."/>
            <person name="Chertkov O."/>
            <person name="Teshima H."/>
            <person name="Han C."/>
            <person name="Tapia R."/>
            <person name="Land M."/>
            <person name="Hauser L."/>
            <person name="Kyrpides N."/>
            <person name="Ivanova N."/>
            <person name="Pagani I."/>
            <person name="Berry A."/>
            <person name="Pawlowski K."/>
            <person name="Persson T."/>
            <person name="Vanden Heuvel B."/>
            <person name="Benson D."/>
            <person name="Woyke T."/>
        </authorList>
    </citation>
    <scope>NUCLEOTIDE SEQUENCE [LARGE SCALE GENOMIC DNA]</scope>
    <source>
        <strain evidence="7">4085684</strain>
    </source>
</reference>
<proteinExistence type="inferred from homology"/>
<name>F8B600_9ACTN</name>
<dbReference type="Proteomes" id="UP000001549">
    <property type="component" value="Chromosome"/>
</dbReference>
<dbReference type="GO" id="GO:0008783">
    <property type="term" value="F:agmatinase activity"/>
    <property type="evidence" value="ECO:0007669"/>
    <property type="project" value="UniProtKB-EC"/>
</dbReference>
<dbReference type="Gene3D" id="3.40.800.10">
    <property type="entry name" value="Ureohydrolase domain"/>
    <property type="match status" value="1"/>
</dbReference>
<evidence type="ECO:0000256" key="3">
    <source>
        <dbReference type="ARBA" id="ARBA00022801"/>
    </source>
</evidence>
<evidence type="ECO:0000313" key="7">
    <source>
        <dbReference type="Proteomes" id="UP000001549"/>
    </source>
</evidence>
<dbReference type="GO" id="GO:0046872">
    <property type="term" value="F:metal ion binding"/>
    <property type="evidence" value="ECO:0007669"/>
    <property type="project" value="UniProtKB-KW"/>
</dbReference>
<dbReference type="KEGG" id="fsy:FsymDg_3870"/>
<dbReference type="PANTHER" id="PTHR11358:SF26">
    <property type="entry name" value="GUANIDINO ACID HYDROLASE, MITOCHONDRIAL"/>
    <property type="match status" value="1"/>
</dbReference>
<dbReference type="AlphaFoldDB" id="F8B600"/>
<evidence type="ECO:0000256" key="2">
    <source>
        <dbReference type="ARBA" id="ARBA00022723"/>
    </source>
</evidence>
<organism evidence="6 7">
    <name type="scientific">Candidatus Protofrankia datiscae</name>
    <dbReference type="NCBI Taxonomy" id="2716812"/>
    <lineage>
        <taxon>Bacteria</taxon>
        <taxon>Bacillati</taxon>
        <taxon>Actinomycetota</taxon>
        <taxon>Actinomycetes</taxon>
        <taxon>Frankiales</taxon>
        <taxon>Frankiaceae</taxon>
        <taxon>Protofrankia</taxon>
    </lineage>
</organism>
<dbReference type="PANTHER" id="PTHR11358">
    <property type="entry name" value="ARGINASE/AGMATINASE"/>
    <property type="match status" value="1"/>
</dbReference>
<dbReference type="EMBL" id="CP002801">
    <property type="protein sequence ID" value="AEH11147.1"/>
    <property type="molecule type" value="Genomic_DNA"/>
</dbReference>
<keyword evidence="7" id="KW-1185">Reference proteome</keyword>
<feature type="binding site" evidence="4">
    <location>
        <position position="232"/>
    </location>
    <ligand>
        <name>Mn(2+)</name>
        <dbReference type="ChEBI" id="CHEBI:29035"/>
        <label>2</label>
    </ligand>
</feature>
<dbReference type="InterPro" id="IPR020855">
    <property type="entry name" value="Ureohydrolase_Mn_BS"/>
</dbReference>
<dbReference type="STRING" id="656024.FsymDg_3870"/>
<dbReference type="PROSITE" id="PS51409">
    <property type="entry name" value="ARGINASE_2"/>
    <property type="match status" value="1"/>
</dbReference>
<feature type="binding site" evidence="4">
    <location>
        <position position="142"/>
    </location>
    <ligand>
        <name>Mn(2+)</name>
        <dbReference type="ChEBI" id="CHEBI:29035"/>
        <label>1</label>
    </ligand>
</feature>
<feature type="binding site" evidence="4">
    <location>
        <position position="230"/>
    </location>
    <ligand>
        <name>Mn(2+)</name>
        <dbReference type="ChEBI" id="CHEBI:29035"/>
        <label>1</label>
    </ligand>
</feature>
<gene>
    <name evidence="6" type="ordered locus">FsymDg_3870</name>
</gene>